<dbReference type="AlphaFoldDB" id="A0A317L2R8"/>
<dbReference type="RefSeq" id="WP_109983050.1">
    <property type="nucleotide sequence ID" value="NZ_QGTD01000003.1"/>
</dbReference>
<dbReference type="Gene3D" id="3.90.79.10">
    <property type="entry name" value="Nucleoside Triphosphate Pyrophosphohydrolase"/>
    <property type="match status" value="1"/>
</dbReference>
<keyword evidence="5" id="KW-1185">Reference proteome</keyword>
<dbReference type="InterPro" id="IPR000086">
    <property type="entry name" value="NUDIX_hydrolase_dom"/>
</dbReference>
<accession>A0A317L2R8</accession>
<keyword evidence="2 4" id="KW-0378">Hydrolase</keyword>
<dbReference type="OrthoDB" id="9806150at2"/>
<proteinExistence type="predicted"/>
<comment type="caution">
    <text evidence="4">The sequence shown here is derived from an EMBL/GenBank/DDBJ whole genome shotgun (WGS) entry which is preliminary data.</text>
</comment>
<comment type="cofactor">
    <cofactor evidence="1">
        <name>Mg(2+)</name>
        <dbReference type="ChEBI" id="CHEBI:18420"/>
    </cofactor>
</comment>
<dbReference type="InterPro" id="IPR015797">
    <property type="entry name" value="NUDIX_hydrolase-like_dom_sf"/>
</dbReference>
<feature type="domain" description="Nudix hydrolase" evidence="3">
    <location>
        <begin position="40"/>
        <end position="169"/>
    </location>
</feature>
<sequence length="183" mass="21171">MTANPWKITSTQTTQIDRFKITIDEIMLTNEEAKNFSYIQFRDGVCILAITEDQEIILLKQYRHAVQSWEFELPAGMIEDEEEALYAAKRELLEETGYQSLEWESFDYFFPSPGSTTEKIHLFFAKNAFKVRDQALDPTEDISVSLITPEEMSGMITDGRFKHGAGLACWAKYISKYQHSFLL</sequence>
<evidence type="ECO:0000259" key="3">
    <source>
        <dbReference type="PROSITE" id="PS51462"/>
    </source>
</evidence>
<dbReference type="PROSITE" id="PS51462">
    <property type="entry name" value="NUDIX"/>
    <property type="match status" value="1"/>
</dbReference>
<evidence type="ECO:0000256" key="2">
    <source>
        <dbReference type="ARBA" id="ARBA00022801"/>
    </source>
</evidence>
<reference evidence="4 5" key="1">
    <citation type="submission" date="2018-05" db="EMBL/GenBank/DDBJ databases">
        <title>Genomic analysis of Gracilibacillus dipsosauri DD1 reveals novel features of a salt-tolerant amylase.</title>
        <authorList>
            <person name="Deutch C.E."/>
            <person name="Yang S."/>
        </authorList>
    </citation>
    <scope>NUCLEOTIDE SEQUENCE [LARGE SCALE GENOMIC DNA]</scope>
    <source>
        <strain evidence="4 5">DD1</strain>
    </source>
</reference>
<dbReference type="PROSITE" id="PS00893">
    <property type="entry name" value="NUDIX_BOX"/>
    <property type="match status" value="1"/>
</dbReference>
<evidence type="ECO:0000256" key="1">
    <source>
        <dbReference type="ARBA" id="ARBA00001946"/>
    </source>
</evidence>
<gene>
    <name evidence="4" type="ORF">DLJ74_01475</name>
</gene>
<dbReference type="Proteomes" id="UP000245624">
    <property type="component" value="Unassembled WGS sequence"/>
</dbReference>
<dbReference type="PANTHER" id="PTHR11839:SF18">
    <property type="entry name" value="NUDIX HYDROLASE DOMAIN-CONTAINING PROTEIN"/>
    <property type="match status" value="1"/>
</dbReference>
<dbReference type="Pfam" id="PF00293">
    <property type="entry name" value="NUDIX"/>
    <property type="match status" value="1"/>
</dbReference>
<name>A0A317L2R8_9BACI</name>
<protein>
    <submittedName>
        <fullName evidence="4">NUDIX hydrolase</fullName>
    </submittedName>
</protein>
<evidence type="ECO:0000313" key="4">
    <source>
        <dbReference type="EMBL" id="PWU70162.1"/>
    </source>
</evidence>
<evidence type="ECO:0000313" key="5">
    <source>
        <dbReference type="Proteomes" id="UP000245624"/>
    </source>
</evidence>
<dbReference type="GO" id="GO:0019693">
    <property type="term" value="P:ribose phosphate metabolic process"/>
    <property type="evidence" value="ECO:0007669"/>
    <property type="project" value="TreeGrafter"/>
</dbReference>
<dbReference type="InterPro" id="IPR020084">
    <property type="entry name" value="NUDIX_hydrolase_CS"/>
</dbReference>
<dbReference type="GO" id="GO:0016787">
    <property type="term" value="F:hydrolase activity"/>
    <property type="evidence" value="ECO:0007669"/>
    <property type="project" value="UniProtKB-KW"/>
</dbReference>
<dbReference type="PANTHER" id="PTHR11839">
    <property type="entry name" value="UDP/ADP-SUGAR PYROPHOSPHATASE"/>
    <property type="match status" value="1"/>
</dbReference>
<dbReference type="SUPFAM" id="SSF55811">
    <property type="entry name" value="Nudix"/>
    <property type="match status" value="1"/>
</dbReference>
<dbReference type="CDD" id="cd03424">
    <property type="entry name" value="NUDIX_ADPRase_Nudt5_UGPPase_Nudt14"/>
    <property type="match status" value="1"/>
</dbReference>
<organism evidence="4 5">
    <name type="scientific">Gracilibacillus dipsosauri</name>
    <dbReference type="NCBI Taxonomy" id="178340"/>
    <lineage>
        <taxon>Bacteria</taxon>
        <taxon>Bacillati</taxon>
        <taxon>Bacillota</taxon>
        <taxon>Bacilli</taxon>
        <taxon>Bacillales</taxon>
        <taxon>Bacillaceae</taxon>
        <taxon>Gracilibacillus</taxon>
    </lineage>
</organism>
<dbReference type="EMBL" id="QGTD01000003">
    <property type="protein sequence ID" value="PWU70162.1"/>
    <property type="molecule type" value="Genomic_DNA"/>
</dbReference>
<dbReference type="GO" id="GO:0006753">
    <property type="term" value="P:nucleoside phosphate metabolic process"/>
    <property type="evidence" value="ECO:0007669"/>
    <property type="project" value="TreeGrafter"/>
</dbReference>